<protein>
    <submittedName>
        <fullName evidence="4">BZ3500_MvSof-1268-A1-R1_Chr5-3g08186 protein</fullName>
    </submittedName>
</protein>
<dbReference type="GO" id="GO:0015937">
    <property type="term" value="P:coenzyme A biosynthetic process"/>
    <property type="evidence" value="ECO:0007669"/>
    <property type="project" value="UniProtKB-KW"/>
</dbReference>
<evidence type="ECO:0000256" key="2">
    <source>
        <dbReference type="ARBA" id="ARBA00038350"/>
    </source>
</evidence>
<dbReference type="InterPro" id="IPR003382">
    <property type="entry name" value="Flavoprotein"/>
</dbReference>
<dbReference type="EMBL" id="FMWP01000017">
    <property type="protein sequence ID" value="SCZ91865.1"/>
    <property type="molecule type" value="Genomic_DNA"/>
</dbReference>
<gene>
    <name evidence="4" type="ORF">BZ3500_MVSOF-1268-A1-R1_CHR5-3G08186</name>
</gene>
<dbReference type="PANTHER" id="PTHR14359">
    <property type="entry name" value="HOMO-OLIGOMERIC FLAVIN CONTAINING CYS DECARBOXYLASE FAMILY"/>
    <property type="match status" value="1"/>
</dbReference>
<dbReference type="SUPFAM" id="SSF52507">
    <property type="entry name" value="Homo-oligomeric flavin-containing Cys decarboxylases, HFCD"/>
    <property type="match status" value="1"/>
</dbReference>
<dbReference type="OrthoDB" id="1532798at2759"/>
<evidence type="ECO:0000256" key="1">
    <source>
        <dbReference type="ARBA" id="ARBA00022993"/>
    </source>
</evidence>
<dbReference type="AlphaFoldDB" id="A0A2X0MF65"/>
<dbReference type="Gene3D" id="3.40.50.1950">
    <property type="entry name" value="Flavin prenyltransferase-like"/>
    <property type="match status" value="1"/>
</dbReference>
<evidence type="ECO:0000259" key="3">
    <source>
        <dbReference type="Pfam" id="PF02441"/>
    </source>
</evidence>
<dbReference type="STRING" id="289078.A0A2X0MF65"/>
<comment type="similarity">
    <text evidence="2">Belongs to the HFCD (homooligomeric flavin containing Cys decarboxylase) superfamily.</text>
</comment>
<keyword evidence="5" id="KW-1185">Reference proteome</keyword>
<dbReference type="GO" id="GO:0004633">
    <property type="term" value="F:phosphopantothenoylcysteine decarboxylase activity"/>
    <property type="evidence" value="ECO:0007669"/>
    <property type="project" value="TreeGrafter"/>
</dbReference>
<dbReference type="Pfam" id="PF02441">
    <property type="entry name" value="Flavoprotein"/>
    <property type="match status" value="1"/>
</dbReference>
<evidence type="ECO:0000313" key="5">
    <source>
        <dbReference type="Proteomes" id="UP000249723"/>
    </source>
</evidence>
<evidence type="ECO:0000313" key="4">
    <source>
        <dbReference type="EMBL" id="SCZ91865.1"/>
    </source>
</evidence>
<dbReference type="PANTHER" id="PTHR14359:SF6">
    <property type="entry name" value="PHOSPHOPANTOTHENOYLCYSTEINE DECARBOXYLASE"/>
    <property type="match status" value="1"/>
</dbReference>
<feature type="domain" description="Flavoprotein" evidence="3">
    <location>
        <begin position="40"/>
        <end position="250"/>
    </location>
</feature>
<proteinExistence type="inferred from homology"/>
<dbReference type="Proteomes" id="UP000249723">
    <property type="component" value="Unassembled WGS sequence"/>
</dbReference>
<dbReference type="InterPro" id="IPR036551">
    <property type="entry name" value="Flavin_trans-like"/>
</dbReference>
<accession>A0A2X0MF65</accession>
<dbReference type="GO" id="GO:0010181">
    <property type="term" value="F:FMN binding"/>
    <property type="evidence" value="ECO:0007669"/>
    <property type="project" value="TreeGrafter"/>
</dbReference>
<organism evidence="4 5">
    <name type="scientific">Microbotryum saponariae</name>
    <dbReference type="NCBI Taxonomy" id="289078"/>
    <lineage>
        <taxon>Eukaryota</taxon>
        <taxon>Fungi</taxon>
        <taxon>Dikarya</taxon>
        <taxon>Basidiomycota</taxon>
        <taxon>Pucciniomycotina</taxon>
        <taxon>Microbotryomycetes</taxon>
        <taxon>Microbotryales</taxon>
        <taxon>Microbotryaceae</taxon>
        <taxon>Microbotryum</taxon>
    </lineage>
</organism>
<sequence length="261" mass="28811">MTSTARPSLQDEIARLQPYGLGARGDTDNDPGHYPQRSLHVLLAVSGSVASIKAPLIVGKLLKYDRVEVQVVATASSLHFFDKAALEREHAGRVKVWTDVDEWKVSPGQSHVLASSADVGNHWLCTQAWTKMGDPVLHIELRRWADVVLIAPCSANTLAKINHGICDNTLASYQNSQTSVLRALPTFVPVLLFPAMNTQMYSHPLTARQLRFVKDELSYTVHGPIAKTLACGDVGLGAMFEWSDIVRLVQEKYDLKERATQ</sequence>
<keyword evidence="1" id="KW-0173">Coenzyme A biosynthesis</keyword>
<reference evidence="5" key="1">
    <citation type="submission" date="2016-10" db="EMBL/GenBank/DDBJ databases">
        <authorList>
            <person name="Jeantristanb JTB J.-T."/>
            <person name="Ricardo R."/>
        </authorList>
    </citation>
    <scope>NUCLEOTIDE SEQUENCE [LARGE SCALE GENOMIC DNA]</scope>
</reference>
<name>A0A2X0MF65_9BASI</name>
<dbReference type="GO" id="GO:0071513">
    <property type="term" value="C:phosphopantothenoylcysteine decarboxylase complex"/>
    <property type="evidence" value="ECO:0007669"/>
    <property type="project" value="TreeGrafter"/>
</dbReference>